<feature type="repeat" description="ANK" evidence="3">
    <location>
        <begin position="100"/>
        <end position="133"/>
    </location>
</feature>
<keyword evidence="2 3" id="KW-0040">ANK repeat</keyword>
<dbReference type="SUPFAM" id="SSF48403">
    <property type="entry name" value="Ankyrin repeat"/>
    <property type="match status" value="1"/>
</dbReference>
<dbReference type="InterPro" id="IPR002110">
    <property type="entry name" value="Ankyrin_rpt"/>
</dbReference>
<keyword evidence="5" id="KW-1185">Reference proteome</keyword>
<accession>A0A8K0KPM3</accession>
<evidence type="ECO:0000313" key="5">
    <source>
        <dbReference type="Proteomes" id="UP000792457"/>
    </source>
</evidence>
<sequence>MDKVFGVSIDVGEMEIEQAWRLNAFGEDKEALGMDQEASEWRNRRIVRFQILSKGPNMYELENYLSSILPLLIATWEGETERVKNILGENEADLNVKDTYGVTPLHLASANGHLDTIKYLTNDKNADVNVKNSVHCTPLHMAAQNGHLETVKYLIDEKGADFALRMFMAKILYILLLQMAT</sequence>
<dbReference type="Pfam" id="PF12796">
    <property type="entry name" value="Ank_2"/>
    <property type="match status" value="1"/>
</dbReference>
<feature type="repeat" description="ANK" evidence="3">
    <location>
        <begin position="137"/>
        <end position="156"/>
    </location>
</feature>
<gene>
    <name evidence="4" type="ORF">J437_LFUL017300</name>
</gene>
<dbReference type="EMBL" id="KZ309287">
    <property type="protein sequence ID" value="KAG8238139.1"/>
    <property type="molecule type" value="Genomic_DNA"/>
</dbReference>
<reference evidence="4" key="2">
    <citation type="submission" date="2017-10" db="EMBL/GenBank/DDBJ databases">
        <title>Ladona fulva Genome sequencing and assembly.</title>
        <authorList>
            <person name="Murali S."/>
            <person name="Richards S."/>
            <person name="Bandaranaike D."/>
            <person name="Bellair M."/>
            <person name="Blankenburg K."/>
            <person name="Chao H."/>
            <person name="Dinh H."/>
            <person name="Doddapaneni H."/>
            <person name="Dugan-Rocha S."/>
            <person name="Elkadiri S."/>
            <person name="Gnanaolivu R."/>
            <person name="Hernandez B."/>
            <person name="Skinner E."/>
            <person name="Javaid M."/>
            <person name="Lee S."/>
            <person name="Li M."/>
            <person name="Ming W."/>
            <person name="Munidasa M."/>
            <person name="Muniz J."/>
            <person name="Nguyen L."/>
            <person name="Hughes D."/>
            <person name="Osuji N."/>
            <person name="Pu L.-L."/>
            <person name="Puazo M."/>
            <person name="Qu C."/>
            <person name="Quiroz J."/>
            <person name="Raj R."/>
            <person name="Weissenberger G."/>
            <person name="Xin Y."/>
            <person name="Zou X."/>
            <person name="Han Y."/>
            <person name="Worley K."/>
            <person name="Muzny D."/>
            <person name="Gibbs R."/>
        </authorList>
    </citation>
    <scope>NUCLEOTIDE SEQUENCE</scope>
    <source>
        <strain evidence="4">Sampled in the wild</strain>
    </source>
</reference>
<comment type="caution">
    <text evidence="4">The sequence shown here is derived from an EMBL/GenBank/DDBJ whole genome shotgun (WGS) entry which is preliminary data.</text>
</comment>
<dbReference type="SMART" id="SM00248">
    <property type="entry name" value="ANK"/>
    <property type="match status" value="3"/>
</dbReference>
<dbReference type="Proteomes" id="UP000792457">
    <property type="component" value="Unassembled WGS sequence"/>
</dbReference>
<dbReference type="PANTHER" id="PTHR24171:SF9">
    <property type="entry name" value="ANKYRIN REPEAT DOMAIN-CONTAINING PROTEIN 39"/>
    <property type="match status" value="1"/>
</dbReference>
<dbReference type="OrthoDB" id="194358at2759"/>
<evidence type="ECO:0000256" key="3">
    <source>
        <dbReference type="PROSITE-ProRule" id="PRU00023"/>
    </source>
</evidence>
<evidence type="ECO:0000256" key="1">
    <source>
        <dbReference type="ARBA" id="ARBA00022737"/>
    </source>
</evidence>
<evidence type="ECO:0000256" key="2">
    <source>
        <dbReference type="ARBA" id="ARBA00023043"/>
    </source>
</evidence>
<evidence type="ECO:0000313" key="4">
    <source>
        <dbReference type="EMBL" id="KAG8238139.1"/>
    </source>
</evidence>
<protein>
    <submittedName>
        <fullName evidence="4">Uncharacterized protein</fullName>
    </submittedName>
</protein>
<name>A0A8K0KPM3_LADFU</name>
<dbReference type="PROSITE" id="PS50088">
    <property type="entry name" value="ANK_REPEAT"/>
    <property type="match status" value="2"/>
</dbReference>
<dbReference type="PANTHER" id="PTHR24171">
    <property type="entry name" value="ANKYRIN REPEAT DOMAIN-CONTAINING PROTEIN 39-RELATED"/>
    <property type="match status" value="1"/>
</dbReference>
<reference evidence="4" key="1">
    <citation type="submission" date="2013-04" db="EMBL/GenBank/DDBJ databases">
        <authorList>
            <person name="Qu J."/>
            <person name="Murali S.C."/>
            <person name="Bandaranaike D."/>
            <person name="Bellair M."/>
            <person name="Blankenburg K."/>
            <person name="Chao H."/>
            <person name="Dinh H."/>
            <person name="Doddapaneni H."/>
            <person name="Downs B."/>
            <person name="Dugan-Rocha S."/>
            <person name="Elkadiri S."/>
            <person name="Gnanaolivu R.D."/>
            <person name="Hernandez B."/>
            <person name="Javaid M."/>
            <person name="Jayaseelan J.C."/>
            <person name="Lee S."/>
            <person name="Li M."/>
            <person name="Ming W."/>
            <person name="Munidasa M."/>
            <person name="Muniz J."/>
            <person name="Nguyen L."/>
            <person name="Ongeri F."/>
            <person name="Osuji N."/>
            <person name="Pu L.-L."/>
            <person name="Puazo M."/>
            <person name="Qu C."/>
            <person name="Quiroz J."/>
            <person name="Raj R."/>
            <person name="Weissenberger G."/>
            <person name="Xin Y."/>
            <person name="Zou X."/>
            <person name="Han Y."/>
            <person name="Richards S."/>
            <person name="Worley K."/>
            <person name="Muzny D."/>
            <person name="Gibbs R."/>
        </authorList>
    </citation>
    <scope>NUCLEOTIDE SEQUENCE</scope>
    <source>
        <strain evidence="4">Sampled in the wild</strain>
    </source>
</reference>
<dbReference type="InterPro" id="IPR036770">
    <property type="entry name" value="Ankyrin_rpt-contain_sf"/>
</dbReference>
<dbReference type="AlphaFoldDB" id="A0A8K0KPM3"/>
<dbReference type="Gene3D" id="1.25.40.20">
    <property type="entry name" value="Ankyrin repeat-containing domain"/>
    <property type="match status" value="1"/>
</dbReference>
<dbReference type="PROSITE" id="PS50297">
    <property type="entry name" value="ANK_REP_REGION"/>
    <property type="match status" value="2"/>
</dbReference>
<proteinExistence type="predicted"/>
<organism evidence="4 5">
    <name type="scientific">Ladona fulva</name>
    <name type="common">Scarce chaser dragonfly</name>
    <name type="synonym">Libellula fulva</name>
    <dbReference type="NCBI Taxonomy" id="123851"/>
    <lineage>
        <taxon>Eukaryota</taxon>
        <taxon>Metazoa</taxon>
        <taxon>Ecdysozoa</taxon>
        <taxon>Arthropoda</taxon>
        <taxon>Hexapoda</taxon>
        <taxon>Insecta</taxon>
        <taxon>Pterygota</taxon>
        <taxon>Palaeoptera</taxon>
        <taxon>Odonata</taxon>
        <taxon>Epiprocta</taxon>
        <taxon>Anisoptera</taxon>
        <taxon>Libelluloidea</taxon>
        <taxon>Libellulidae</taxon>
        <taxon>Ladona</taxon>
    </lineage>
</organism>
<keyword evidence="1" id="KW-0677">Repeat</keyword>